<dbReference type="Gene3D" id="6.10.340.10">
    <property type="match status" value="1"/>
</dbReference>
<dbReference type="GO" id="GO:0016791">
    <property type="term" value="F:phosphatase activity"/>
    <property type="evidence" value="ECO:0007669"/>
    <property type="project" value="TreeGrafter"/>
</dbReference>
<dbReference type="Proteomes" id="UP000319976">
    <property type="component" value="Chromosome"/>
</dbReference>
<dbReference type="InterPro" id="IPR052016">
    <property type="entry name" value="Bact_Sigma-Reg"/>
</dbReference>
<proteinExistence type="predicted"/>
<protein>
    <submittedName>
        <fullName evidence="5">Phosphoserine phosphatase RsbU</fullName>
        <ecNumber evidence="5">3.1.3.3</ecNumber>
    </submittedName>
</protein>
<dbReference type="Pfam" id="PF07228">
    <property type="entry name" value="SpoIIE"/>
    <property type="match status" value="1"/>
</dbReference>
<keyword evidence="6" id="KW-1185">Reference proteome</keyword>
<feature type="compositionally biased region" description="Polar residues" evidence="2">
    <location>
        <begin position="454"/>
        <end position="468"/>
    </location>
</feature>
<dbReference type="InterPro" id="IPR003660">
    <property type="entry name" value="HAMP_dom"/>
</dbReference>
<dbReference type="GO" id="GO:0007165">
    <property type="term" value="P:signal transduction"/>
    <property type="evidence" value="ECO:0007669"/>
    <property type="project" value="InterPro"/>
</dbReference>
<dbReference type="PANTHER" id="PTHR43156">
    <property type="entry name" value="STAGE II SPORULATION PROTEIN E-RELATED"/>
    <property type="match status" value="1"/>
</dbReference>
<keyword evidence="3" id="KW-1133">Transmembrane helix</keyword>
<dbReference type="Gene3D" id="3.60.40.10">
    <property type="entry name" value="PPM-type phosphatase domain"/>
    <property type="match status" value="1"/>
</dbReference>
<gene>
    <name evidence="5" type="primary">rsbU_5</name>
    <name evidence="5" type="ORF">V22_38980</name>
</gene>
<dbReference type="EC" id="3.1.3.3" evidence="5"/>
<reference evidence="5 6" key="1">
    <citation type="submission" date="2019-02" db="EMBL/GenBank/DDBJ databases">
        <title>Deep-cultivation of Planctomycetes and their phenomic and genomic characterization uncovers novel biology.</title>
        <authorList>
            <person name="Wiegand S."/>
            <person name="Jogler M."/>
            <person name="Boedeker C."/>
            <person name="Pinto D."/>
            <person name="Vollmers J."/>
            <person name="Rivas-Marin E."/>
            <person name="Kohn T."/>
            <person name="Peeters S.H."/>
            <person name="Heuer A."/>
            <person name="Rast P."/>
            <person name="Oberbeckmann S."/>
            <person name="Bunk B."/>
            <person name="Jeske O."/>
            <person name="Meyerdierks A."/>
            <person name="Storesund J.E."/>
            <person name="Kallscheuer N."/>
            <person name="Luecker S."/>
            <person name="Lage O.M."/>
            <person name="Pohl T."/>
            <person name="Merkel B.J."/>
            <person name="Hornburger P."/>
            <person name="Mueller R.-W."/>
            <person name="Bruemmer F."/>
            <person name="Labrenz M."/>
            <person name="Spormann A.M."/>
            <person name="Op den Camp H."/>
            <person name="Overmann J."/>
            <person name="Amann R."/>
            <person name="Jetten M.S.M."/>
            <person name="Mascher T."/>
            <person name="Medema M.H."/>
            <person name="Devos D.P."/>
            <person name="Kaster A.-K."/>
            <person name="Ovreas L."/>
            <person name="Rohde M."/>
            <person name="Galperin M.Y."/>
            <person name="Jogler C."/>
        </authorList>
    </citation>
    <scope>NUCLEOTIDE SEQUENCE [LARGE SCALE GENOMIC DNA]</scope>
    <source>
        <strain evidence="5 6">V22</strain>
    </source>
</reference>
<dbReference type="PANTHER" id="PTHR43156:SF2">
    <property type="entry name" value="STAGE II SPORULATION PROTEIN E"/>
    <property type="match status" value="1"/>
</dbReference>
<dbReference type="AlphaFoldDB" id="A0A517TE34"/>
<evidence type="ECO:0000313" key="6">
    <source>
        <dbReference type="Proteomes" id="UP000319976"/>
    </source>
</evidence>
<dbReference type="EMBL" id="CP036316">
    <property type="protein sequence ID" value="QDT66627.1"/>
    <property type="molecule type" value="Genomic_DNA"/>
</dbReference>
<dbReference type="PROSITE" id="PS50885">
    <property type="entry name" value="HAMP"/>
    <property type="match status" value="1"/>
</dbReference>
<keyword evidence="3" id="KW-0812">Transmembrane</keyword>
<dbReference type="InterPro" id="IPR001932">
    <property type="entry name" value="PPM-type_phosphatase-like_dom"/>
</dbReference>
<dbReference type="InterPro" id="IPR036457">
    <property type="entry name" value="PPM-type-like_dom_sf"/>
</dbReference>
<dbReference type="OrthoDB" id="247273at2"/>
<name>A0A517TE34_9PLAN</name>
<evidence type="ECO:0000313" key="5">
    <source>
        <dbReference type="EMBL" id="QDT66627.1"/>
    </source>
</evidence>
<feature type="transmembrane region" description="Helical" evidence="3">
    <location>
        <begin position="127"/>
        <end position="150"/>
    </location>
</feature>
<accession>A0A517TE34</accession>
<dbReference type="KEGG" id="chya:V22_38980"/>
<dbReference type="SUPFAM" id="SSF81606">
    <property type="entry name" value="PP2C-like"/>
    <property type="match status" value="1"/>
</dbReference>
<feature type="domain" description="HAMP" evidence="4">
    <location>
        <begin position="151"/>
        <end position="203"/>
    </location>
</feature>
<sequence>MEQAVRDKRSNLTDEAIAVHAAVAHLSGDHGTSSVQRYIDTVCQRMRNAWSPHHHIVVEFSDKLLSDSRSRSGTCLQLGNRTAGQKTSISDVGLSTSHVSGTYSSDTTSVVISETTDTIRRTARKEILTQLGTFGLLGALATATVNLMLLRIVDSPLKKLLAVVDQISAGCFGMQTPEFQTHEMQQLASGINSMSHALAVNDRERRIQMCKAREIQQHLLPNGVKLPHLHTAHIFEPAEDVAGDYYDFLPLSNGSWLICIADVTGHGVPAAMGASMLKALLLTESSSVSFELLTTMRNINRRFTKAILPGNFASMFLGCWDPESLMLTYASAGHDSAILLRASGSVEELEGTGLLLGIDPDADWKKRAVQLSHANRVLLFSDGATESLSLDGKLFGRTRLTESLAANSGCGILLTVTNLCREIAEYRDHSPLHDDLTLVLLACDESHREPLSEVRNNNSMHLSPSKTNSLHKNKT</sequence>
<evidence type="ECO:0000259" key="4">
    <source>
        <dbReference type="PROSITE" id="PS50885"/>
    </source>
</evidence>
<keyword evidence="1 5" id="KW-0378">Hydrolase</keyword>
<evidence type="ECO:0000256" key="2">
    <source>
        <dbReference type="SAM" id="MobiDB-lite"/>
    </source>
</evidence>
<organism evidence="5 6">
    <name type="scientific">Calycomorphotria hydatis</name>
    <dbReference type="NCBI Taxonomy" id="2528027"/>
    <lineage>
        <taxon>Bacteria</taxon>
        <taxon>Pseudomonadati</taxon>
        <taxon>Planctomycetota</taxon>
        <taxon>Planctomycetia</taxon>
        <taxon>Planctomycetales</taxon>
        <taxon>Planctomycetaceae</taxon>
        <taxon>Calycomorphotria</taxon>
    </lineage>
</organism>
<dbReference type="CDD" id="cd06225">
    <property type="entry name" value="HAMP"/>
    <property type="match status" value="1"/>
</dbReference>
<dbReference type="SMART" id="SM00331">
    <property type="entry name" value="PP2C_SIG"/>
    <property type="match status" value="1"/>
</dbReference>
<dbReference type="GO" id="GO:0016020">
    <property type="term" value="C:membrane"/>
    <property type="evidence" value="ECO:0007669"/>
    <property type="project" value="InterPro"/>
</dbReference>
<evidence type="ECO:0000256" key="3">
    <source>
        <dbReference type="SAM" id="Phobius"/>
    </source>
</evidence>
<keyword evidence="3" id="KW-0472">Membrane</keyword>
<feature type="region of interest" description="Disordered" evidence="2">
    <location>
        <begin position="450"/>
        <end position="475"/>
    </location>
</feature>
<evidence type="ECO:0000256" key="1">
    <source>
        <dbReference type="ARBA" id="ARBA00022801"/>
    </source>
</evidence>
<dbReference type="RefSeq" id="WP_145265862.1">
    <property type="nucleotide sequence ID" value="NZ_CP036316.1"/>
</dbReference>